<proteinExistence type="predicted"/>
<evidence type="ECO:0000313" key="3">
    <source>
        <dbReference type="Proteomes" id="UP000566071"/>
    </source>
</evidence>
<dbReference type="SUPFAM" id="SSF49464">
    <property type="entry name" value="Carboxypeptidase regulatory domain-like"/>
    <property type="match status" value="1"/>
</dbReference>
<dbReference type="RefSeq" id="WP_175270563.1">
    <property type="nucleotide sequence ID" value="NZ_JABFCR010000077.1"/>
</dbReference>
<dbReference type="EMBL" id="JABFCR010000077">
    <property type="protein sequence ID" value="NNU34896.1"/>
    <property type="molecule type" value="Genomic_DNA"/>
</dbReference>
<accession>A0ABX1W5G5</accession>
<keyword evidence="1" id="KW-0732">Signal</keyword>
<dbReference type="Proteomes" id="UP000566071">
    <property type="component" value="Unassembled WGS sequence"/>
</dbReference>
<evidence type="ECO:0000313" key="2">
    <source>
        <dbReference type="EMBL" id="NNU34896.1"/>
    </source>
</evidence>
<evidence type="ECO:0000256" key="1">
    <source>
        <dbReference type="SAM" id="SignalP"/>
    </source>
</evidence>
<reference evidence="2 3" key="1">
    <citation type="submission" date="2020-05" db="EMBL/GenBank/DDBJ databases">
        <authorList>
            <person name="Khan S.A."/>
            <person name="Jeon C.O."/>
            <person name="Chun B.H."/>
        </authorList>
    </citation>
    <scope>NUCLEOTIDE SEQUENCE [LARGE SCALE GENOMIC DNA]</scope>
    <source>
        <strain evidence="2 3">S1162</strain>
    </source>
</reference>
<protein>
    <submittedName>
        <fullName evidence="2">Carboxypeptidase regulatory-like domain-containing protein</fullName>
    </submittedName>
</protein>
<organism evidence="2 3">
    <name type="scientific">Mucilaginibacter humi</name>
    <dbReference type="NCBI Taxonomy" id="2732510"/>
    <lineage>
        <taxon>Bacteria</taxon>
        <taxon>Pseudomonadati</taxon>
        <taxon>Bacteroidota</taxon>
        <taxon>Sphingobacteriia</taxon>
        <taxon>Sphingobacteriales</taxon>
        <taxon>Sphingobacteriaceae</taxon>
        <taxon>Mucilaginibacter</taxon>
    </lineage>
</organism>
<name>A0ABX1W5G5_9SPHI</name>
<feature type="signal peptide" evidence="1">
    <location>
        <begin position="1"/>
        <end position="20"/>
    </location>
</feature>
<dbReference type="Pfam" id="PF13620">
    <property type="entry name" value="CarboxypepD_reg"/>
    <property type="match status" value="1"/>
</dbReference>
<keyword evidence="3" id="KW-1185">Reference proteome</keyword>
<dbReference type="InterPro" id="IPR008969">
    <property type="entry name" value="CarboxyPept-like_regulatory"/>
</dbReference>
<sequence length="84" mass="9012">MKYIFITLILTLLFVGKSNAQTGRGVSGQLIDSTKQSLPGSTVKLTTDLGDSTTLATDIDGKFSFSNIKGSKITLYISSFGFRV</sequence>
<dbReference type="InterPro" id="IPR013783">
    <property type="entry name" value="Ig-like_fold"/>
</dbReference>
<comment type="caution">
    <text evidence="2">The sequence shown here is derived from an EMBL/GenBank/DDBJ whole genome shotgun (WGS) entry which is preliminary data.</text>
</comment>
<dbReference type="Gene3D" id="2.60.40.10">
    <property type="entry name" value="Immunoglobulins"/>
    <property type="match status" value="1"/>
</dbReference>
<feature type="chain" id="PRO_5045067529" evidence="1">
    <location>
        <begin position="21"/>
        <end position="84"/>
    </location>
</feature>
<gene>
    <name evidence="2" type="ORF">HK413_14105</name>
</gene>